<accession>A0ABS3J770</accession>
<proteinExistence type="predicted"/>
<dbReference type="PANTHER" id="PTHR43420">
    <property type="entry name" value="ACETYLTRANSFERASE"/>
    <property type="match status" value="1"/>
</dbReference>
<gene>
    <name evidence="4" type="ORF">J1C47_17880</name>
</gene>
<keyword evidence="1" id="KW-0808">Transferase</keyword>
<evidence type="ECO:0000313" key="4">
    <source>
        <dbReference type="EMBL" id="MBO0905518.1"/>
    </source>
</evidence>
<dbReference type="PROSITE" id="PS51186">
    <property type="entry name" value="GNAT"/>
    <property type="match status" value="1"/>
</dbReference>
<dbReference type="InterPro" id="IPR013653">
    <property type="entry name" value="GCN5-like_dom"/>
</dbReference>
<dbReference type="InterPro" id="IPR000182">
    <property type="entry name" value="GNAT_dom"/>
</dbReference>
<dbReference type="EMBL" id="JAFMPY010000022">
    <property type="protein sequence ID" value="MBO0905518.1"/>
    <property type="molecule type" value="Genomic_DNA"/>
</dbReference>
<dbReference type="CDD" id="cd04301">
    <property type="entry name" value="NAT_SF"/>
    <property type="match status" value="1"/>
</dbReference>
<dbReference type="Gene3D" id="3.40.630.30">
    <property type="match status" value="1"/>
</dbReference>
<evidence type="ECO:0000256" key="2">
    <source>
        <dbReference type="ARBA" id="ARBA00023315"/>
    </source>
</evidence>
<organism evidence="4 5">
    <name type="scientific">Jiella sonneratiae</name>
    <dbReference type="NCBI Taxonomy" id="2816856"/>
    <lineage>
        <taxon>Bacteria</taxon>
        <taxon>Pseudomonadati</taxon>
        <taxon>Pseudomonadota</taxon>
        <taxon>Alphaproteobacteria</taxon>
        <taxon>Hyphomicrobiales</taxon>
        <taxon>Aurantimonadaceae</taxon>
        <taxon>Jiella</taxon>
    </lineage>
</organism>
<comment type="caution">
    <text evidence="4">The sequence shown here is derived from an EMBL/GenBank/DDBJ whole genome shotgun (WGS) entry which is preliminary data.</text>
</comment>
<keyword evidence="5" id="KW-1185">Reference proteome</keyword>
<evidence type="ECO:0000313" key="5">
    <source>
        <dbReference type="Proteomes" id="UP000664288"/>
    </source>
</evidence>
<protein>
    <submittedName>
        <fullName evidence="4">GNAT family N-acetyltransferase</fullName>
    </submittedName>
</protein>
<feature type="domain" description="N-acetyltransferase" evidence="3">
    <location>
        <begin position="98"/>
        <end position="227"/>
    </location>
</feature>
<name>A0ABS3J770_9HYPH</name>
<dbReference type="InterPro" id="IPR016181">
    <property type="entry name" value="Acyl_CoA_acyltransferase"/>
</dbReference>
<evidence type="ECO:0000259" key="3">
    <source>
        <dbReference type="PROSITE" id="PS51186"/>
    </source>
</evidence>
<keyword evidence="2" id="KW-0012">Acyltransferase</keyword>
<evidence type="ECO:0000256" key="1">
    <source>
        <dbReference type="ARBA" id="ARBA00022679"/>
    </source>
</evidence>
<dbReference type="Proteomes" id="UP000664288">
    <property type="component" value="Unassembled WGS sequence"/>
</dbReference>
<dbReference type="Pfam" id="PF08445">
    <property type="entry name" value="FR47"/>
    <property type="match status" value="1"/>
</dbReference>
<sequence>MFDALDRPIWTALTTRQSHLALGGADARRYPPAVSPFAASRDDGEASLAALAALARPGEAMLFLQQSPAVLPPGLVATRTADAVQMVAAGPFEAVDDPRIERLGPGDAAAMLTLAELTKPGPFTLKAQSFGAFFGVKENGRLVAMAGERLKLPGMTELSGLATHPDFQGRGLGRLLFRHVAGAISARGEAVFLHAYASNEKAIRLYERLGFTLRSEMSVVFAEIPAA</sequence>
<reference evidence="4 5" key="1">
    <citation type="submission" date="2021-03" db="EMBL/GenBank/DDBJ databases">
        <title>Whole genome sequence of Jiella sp. MQZ13P-4.</title>
        <authorList>
            <person name="Tuo L."/>
        </authorList>
    </citation>
    <scope>NUCLEOTIDE SEQUENCE [LARGE SCALE GENOMIC DNA]</scope>
    <source>
        <strain evidence="4 5">MQZ13P-4</strain>
    </source>
</reference>
<dbReference type="InterPro" id="IPR050680">
    <property type="entry name" value="YpeA/RimI_acetyltransf"/>
</dbReference>
<dbReference type="RefSeq" id="WP_207352153.1">
    <property type="nucleotide sequence ID" value="NZ_JAFMPY010000022.1"/>
</dbReference>
<dbReference type="SUPFAM" id="SSF55729">
    <property type="entry name" value="Acyl-CoA N-acyltransferases (Nat)"/>
    <property type="match status" value="1"/>
</dbReference>